<organism evidence="1 2">
    <name type="scientific">Capnocytophaga gingivalis</name>
    <dbReference type="NCBI Taxonomy" id="1017"/>
    <lineage>
        <taxon>Bacteria</taxon>
        <taxon>Pseudomonadati</taxon>
        <taxon>Bacteroidota</taxon>
        <taxon>Flavobacteriia</taxon>
        <taxon>Flavobacteriales</taxon>
        <taxon>Flavobacteriaceae</taxon>
        <taxon>Capnocytophaga</taxon>
    </lineage>
</organism>
<dbReference type="KEGG" id="cgh:CGC50_04955"/>
<accession>A0A250FN67</accession>
<dbReference type="GeneID" id="84807912"/>
<protein>
    <submittedName>
        <fullName evidence="1">Uncharacterized protein</fullName>
    </submittedName>
</protein>
<proteinExistence type="predicted"/>
<reference evidence="2" key="1">
    <citation type="submission" date="2017-06" db="EMBL/GenBank/DDBJ databases">
        <title>Capnocytophaga spp. assemblies.</title>
        <authorList>
            <person name="Gulvik C.A."/>
        </authorList>
    </citation>
    <scope>NUCLEOTIDE SEQUENCE [LARGE SCALE GENOMIC DNA]</scope>
    <source>
        <strain evidence="2">H1496</strain>
    </source>
</reference>
<dbReference type="Pfam" id="PF19852">
    <property type="entry name" value="DUF6327"/>
    <property type="match status" value="1"/>
</dbReference>
<dbReference type="Proteomes" id="UP000217250">
    <property type="component" value="Chromosome"/>
</dbReference>
<name>A0A250FN67_9FLAO</name>
<evidence type="ECO:0000313" key="1">
    <source>
        <dbReference type="EMBL" id="ATA86570.1"/>
    </source>
</evidence>
<sequence length="78" mass="9059">MERKYTSLDEIEKDLHALKLKKDVDLMCLKTDYQTLVRNLSVSQLFSDSVSELTQAFVSKQKSLLSLAAGFLLRRFFR</sequence>
<dbReference type="AlphaFoldDB" id="A0A250FN67"/>
<evidence type="ECO:0000313" key="2">
    <source>
        <dbReference type="Proteomes" id="UP000217250"/>
    </source>
</evidence>
<dbReference type="InterPro" id="IPR046290">
    <property type="entry name" value="DUF6327"/>
</dbReference>
<dbReference type="EMBL" id="CP022386">
    <property type="protein sequence ID" value="ATA86570.1"/>
    <property type="molecule type" value="Genomic_DNA"/>
</dbReference>
<gene>
    <name evidence="1" type="ORF">CGC50_04955</name>
</gene>
<dbReference type="RefSeq" id="WP_002669290.1">
    <property type="nucleotide sequence ID" value="NZ_CALAHR010000049.1"/>
</dbReference>
<dbReference type="OrthoDB" id="1149272at2"/>